<dbReference type="InterPro" id="IPR038467">
    <property type="entry name" value="RF3_dom_3_sf"/>
</dbReference>
<dbReference type="GO" id="GO:0006449">
    <property type="term" value="P:regulation of translational termination"/>
    <property type="evidence" value="ECO:0007669"/>
    <property type="project" value="UniProtKB-UniRule"/>
</dbReference>
<dbReference type="PROSITE" id="PS00301">
    <property type="entry name" value="G_TR_1"/>
    <property type="match status" value="1"/>
</dbReference>
<feature type="domain" description="Tr-type G" evidence="9">
    <location>
        <begin position="12"/>
        <end position="283"/>
    </location>
</feature>
<dbReference type="HAMAP" id="MF_00072">
    <property type="entry name" value="Rel_fac_3"/>
    <property type="match status" value="1"/>
</dbReference>
<comment type="caution">
    <text evidence="10">The sequence shown here is derived from an EMBL/GenBank/DDBJ whole genome shotgun (WGS) entry which is preliminary data.</text>
</comment>
<dbReference type="CDD" id="cd03689">
    <property type="entry name" value="RF3_II"/>
    <property type="match status" value="1"/>
</dbReference>
<evidence type="ECO:0000256" key="5">
    <source>
        <dbReference type="ARBA" id="ARBA00022917"/>
    </source>
</evidence>
<evidence type="ECO:0000259" key="9">
    <source>
        <dbReference type="PROSITE" id="PS51722"/>
    </source>
</evidence>
<feature type="binding site" evidence="7">
    <location>
        <begin position="21"/>
        <end position="28"/>
    </location>
    <ligand>
        <name>GTP</name>
        <dbReference type="ChEBI" id="CHEBI:37565"/>
    </ligand>
</feature>
<reference evidence="10 11" key="1">
    <citation type="submission" date="2016-03" db="EMBL/GenBank/DDBJ databases">
        <authorList>
            <person name="Ploux O."/>
        </authorList>
    </citation>
    <scope>NUCLEOTIDE SEQUENCE [LARGE SCALE GENOMIC DNA]</scope>
    <source>
        <strain evidence="10 11">BER2</strain>
    </source>
</reference>
<gene>
    <name evidence="7" type="primary">prfC</name>
    <name evidence="10" type="ORF">AZI85_09285</name>
</gene>
<dbReference type="Pfam" id="PF00009">
    <property type="entry name" value="GTP_EFTU"/>
    <property type="match status" value="1"/>
</dbReference>
<dbReference type="InterPro" id="IPR005225">
    <property type="entry name" value="Small_GTP-bd"/>
</dbReference>
<keyword evidence="5 7" id="KW-0648">Protein biosynthesis</keyword>
<feature type="binding site" evidence="7">
    <location>
        <begin position="89"/>
        <end position="93"/>
    </location>
    <ligand>
        <name>GTP</name>
        <dbReference type="ChEBI" id="CHEBI:37565"/>
    </ligand>
</feature>
<dbReference type="NCBIfam" id="TIGR00231">
    <property type="entry name" value="small_GTP"/>
    <property type="match status" value="1"/>
</dbReference>
<evidence type="ECO:0000256" key="1">
    <source>
        <dbReference type="ARBA" id="ARBA00004496"/>
    </source>
</evidence>
<dbReference type="PROSITE" id="PS51722">
    <property type="entry name" value="G_TR_2"/>
    <property type="match status" value="1"/>
</dbReference>
<dbReference type="EMBL" id="LUKF01000017">
    <property type="protein sequence ID" value="KYG61137.1"/>
    <property type="molecule type" value="Genomic_DNA"/>
</dbReference>
<name>A0A150WDZ9_BDEBC</name>
<dbReference type="InterPro" id="IPR000795">
    <property type="entry name" value="T_Tr_GTP-bd_dom"/>
</dbReference>
<keyword evidence="6 7" id="KW-0342">GTP-binding</keyword>
<dbReference type="InterPro" id="IPR053905">
    <property type="entry name" value="EF-G-like_DII"/>
</dbReference>
<evidence type="ECO:0000256" key="6">
    <source>
        <dbReference type="ARBA" id="ARBA00023134"/>
    </source>
</evidence>
<dbReference type="InterPro" id="IPR027417">
    <property type="entry name" value="P-loop_NTPase"/>
</dbReference>
<evidence type="ECO:0000313" key="11">
    <source>
        <dbReference type="Proteomes" id="UP000075391"/>
    </source>
</evidence>
<organism evidence="10 11">
    <name type="scientific">Bdellovibrio bacteriovorus</name>
    <dbReference type="NCBI Taxonomy" id="959"/>
    <lineage>
        <taxon>Bacteria</taxon>
        <taxon>Pseudomonadati</taxon>
        <taxon>Bdellovibrionota</taxon>
        <taxon>Bdellovibrionia</taxon>
        <taxon>Bdellovibrionales</taxon>
        <taxon>Pseudobdellovibrionaceae</taxon>
        <taxon>Bdellovibrio</taxon>
    </lineage>
</organism>
<sequence length="535" mass="61201">MLATPQVQKEIQRRRTFAIISHPDAGKTTLTEKLLYHGGVIHETGEVKGKQGTKAVTSDWMAMEREKGISITSSVMTFDYNSLRVNLLDTPGHKDFSEDTYRVLMAVDSACMLIDVAKGVEERTKKLYEVCRLRKIPIFTFVNKLDREGKDPLTLIDEVEKTLNMQCYPVTWPLGIGQRFRGIYNRLTKEIWVYDQRREEVEDYKIIPFEKGKDDQILYDYLDKESADQVIDELELIEGALPPFDVNEFLNGTISPVTFGSAKQNFGVDTFLQFFTKYAPGPQPRHTKDDKEMDPCDANFTGFVFKIQANMDKRHRDRIAFIRICSGKFERGMKVKHSRHDKELRLSYASQFIAADKETVDDAYAGDIVGVGDTGNFAIGDCVYASGKVHFEDIPKFAPELFGRLSVRDALKRQKMQEALNHLSEEGAIQLFIDPLVGPQDPIIGAVGELQFEVLLRRLQDEYNLEVKLNRLPYGVARWPRTEDGKPVAELKGGANMFRDLQENPVVLVNQEWDLNWLKRENPNVEFHTSITRAR</sequence>
<dbReference type="PANTHER" id="PTHR43556:SF2">
    <property type="entry name" value="PEPTIDE CHAIN RELEASE FACTOR RF3"/>
    <property type="match status" value="1"/>
</dbReference>
<dbReference type="GO" id="GO:0005525">
    <property type="term" value="F:GTP binding"/>
    <property type="evidence" value="ECO:0007669"/>
    <property type="project" value="UniProtKB-UniRule"/>
</dbReference>
<dbReference type="NCBIfam" id="TIGR00503">
    <property type="entry name" value="prfC"/>
    <property type="match status" value="1"/>
</dbReference>
<dbReference type="FunFam" id="2.40.30.10:FF:000040">
    <property type="entry name" value="Peptide chain release factor 3"/>
    <property type="match status" value="1"/>
</dbReference>
<keyword evidence="3 7" id="KW-0963">Cytoplasm</keyword>
<dbReference type="InterPro" id="IPR031157">
    <property type="entry name" value="G_TR_CS"/>
</dbReference>
<protein>
    <recommendedName>
        <fullName evidence="7 8">Peptide chain release factor 3</fullName>
        <shortName evidence="7">RF-3</shortName>
    </recommendedName>
</protein>
<keyword evidence="4 7" id="KW-0547">Nucleotide-binding</keyword>
<dbReference type="AlphaFoldDB" id="A0A150WDZ9"/>
<evidence type="ECO:0000313" key="10">
    <source>
        <dbReference type="EMBL" id="KYG61137.1"/>
    </source>
</evidence>
<feature type="binding site" evidence="7">
    <location>
        <begin position="143"/>
        <end position="146"/>
    </location>
    <ligand>
        <name>GTP</name>
        <dbReference type="ChEBI" id="CHEBI:37565"/>
    </ligand>
</feature>
<evidence type="ECO:0000256" key="7">
    <source>
        <dbReference type="HAMAP-Rule" id="MF_00072"/>
    </source>
</evidence>
<comment type="function">
    <text evidence="7">Increases the formation of ribosomal termination complexes and stimulates activities of RF-1 and RF-2. It binds guanine nucleotides and has strong preference for UGA stop codons. It may interact directly with the ribosome. The stimulation of RF-1 and RF-2 is significantly reduced by GTP and GDP, but not by GMP.</text>
</comment>
<dbReference type="InterPro" id="IPR004548">
    <property type="entry name" value="PrfC"/>
</dbReference>
<comment type="similarity">
    <text evidence="2 7">Belongs to the TRAFAC class translation factor GTPase superfamily. Classic translation factor GTPase family. PrfC subfamily.</text>
</comment>
<dbReference type="Pfam" id="PF16658">
    <property type="entry name" value="RF3_C"/>
    <property type="match status" value="1"/>
</dbReference>
<dbReference type="InterPro" id="IPR032090">
    <property type="entry name" value="RF3_C"/>
</dbReference>
<dbReference type="NCBIfam" id="NF001964">
    <property type="entry name" value="PRK00741.1"/>
    <property type="match status" value="1"/>
</dbReference>
<dbReference type="SUPFAM" id="SSF52540">
    <property type="entry name" value="P-loop containing nucleoside triphosphate hydrolases"/>
    <property type="match status" value="1"/>
</dbReference>
<dbReference type="InterPro" id="IPR041732">
    <property type="entry name" value="RF3_GTP-bd"/>
</dbReference>
<dbReference type="InterPro" id="IPR035647">
    <property type="entry name" value="EFG_III/V"/>
</dbReference>
<dbReference type="CDD" id="cd04169">
    <property type="entry name" value="RF3"/>
    <property type="match status" value="1"/>
</dbReference>
<dbReference type="InterPro" id="IPR009000">
    <property type="entry name" value="Transl_B-barrel_sf"/>
</dbReference>
<dbReference type="SUPFAM" id="SSF54980">
    <property type="entry name" value="EF-G C-terminal domain-like"/>
    <property type="match status" value="1"/>
</dbReference>
<dbReference type="GO" id="GO:0016150">
    <property type="term" value="F:translation release factor activity, codon nonspecific"/>
    <property type="evidence" value="ECO:0007669"/>
    <property type="project" value="TreeGrafter"/>
</dbReference>
<dbReference type="RefSeq" id="WP_063244513.1">
    <property type="nucleotide sequence ID" value="NZ_LUKF01000017.1"/>
</dbReference>
<evidence type="ECO:0000256" key="3">
    <source>
        <dbReference type="ARBA" id="ARBA00022490"/>
    </source>
</evidence>
<dbReference type="Gene3D" id="2.40.30.10">
    <property type="entry name" value="Translation factors"/>
    <property type="match status" value="1"/>
</dbReference>
<dbReference type="PANTHER" id="PTHR43556">
    <property type="entry name" value="PEPTIDE CHAIN RELEASE FACTOR RF3"/>
    <property type="match status" value="1"/>
</dbReference>
<dbReference type="Pfam" id="PF22042">
    <property type="entry name" value="EF-G_D2"/>
    <property type="match status" value="1"/>
</dbReference>
<dbReference type="FunFam" id="3.40.50.300:FF:000542">
    <property type="entry name" value="Peptide chain release factor 3"/>
    <property type="match status" value="1"/>
</dbReference>
<evidence type="ECO:0000256" key="2">
    <source>
        <dbReference type="ARBA" id="ARBA00009978"/>
    </source>
</evidence>
<dbReference type="GO" id="GO:0016149">
    <property type="term" value="F:translation release factor activity, codon specific"/>
    <property type="evidence" value="ECO:0007669"/>
    <property type="project" value="UniProtKB-UniRule"/>
</dbReference>
<dbReference type="Gene3D" id="3.40.50.300">
    <property type="entry name" value="P-loop containing nucleotide triphosphate hydrolases"/>
    <property type="match status" value="1"/>
</dbReference>
<evidence type="ECO:0000256" key="8">
    <source>
        <dbReference type="NCBIfam" id="TIGR00503"/>
    </source>
</evidence>
<proteinExistence type="inferred from homology"/>
<dbReference type="OrthoDB" id="5287257at2"/>
<dbReference type="Gene3D" id="3.30.70.3280">
    <property type="entry name" value="Peptide chain release factor 3, domain III"/>
    <property type="match status" value="1"/>
</dbReference>
<accession>A0A150WDZ9</accession>
<dbReference type="GO" id="GO:0003924">
    <property type="term" value="F:GTPase activity"/>
    <property type="evidence" value="ECO:0007669"/>
    <property type="project" value="InterPro"/>
</dbReference>
<dbReference type="SUPFAM" id="SSF50447">
    <property type="entry name" value="Translation proteins"/>
    <property type="match status" value="1"/>
</dbReference>
<dbReference type="GO" id="GO:0005829">
    <property type="term" value="C:cytosol"/>
    <property type="evidence" value="ECO:0007669"/>
    <property type="project" value="TreeGrafter"/>
</dbReference>
<comment type="subcellular location">
    <subcellularLocation>
        <location evidence="1 7">Cytoplasm</location>
    </subcellularLocation>
</comment>
<dbReference type="PRINTS" id="PR00315">
    <property type="entry name" value="ELONGATNFCT"/>
</dbReference>
<dbReference type="Proteomes" id="UP000075391">
    <property type="component" value="Unassembled WGS sequence"/>
</dbReference>
<evidence type="ECO:0000256" key="4">
    <source>
        <dbReference type="ARBA" id="ARBA00022741"/>
    </source>
</evidence>